<sequence>MAPCLEQAIDTQSIERSPVKPVMYMGESDSITLISMLGKKLQDVQSMTTDLLGPHSNHYRLKELSHITMR</sequence>
<dbReference type="Proteomes" id="UP000020406">
    <property type="component" value="Unassembled WGS sequence"/>
</dbReference>
<proteinExistence type="predicted"/>
<comment type="caution">
    <text evidence="1">The sequence shown here is derived from an EMBL/GenBank/DDBJ whole genome shotgun (WGS) entry which is preliminary data.</text>
</comment>
<name>Z9JM98_9GAMM</name>
<protein>
    <submittedName>
        <fullName evidence="1">Uncharacterized protein</fullName>
    </submittedName>
</protein>
<dbReference type="AlphaFoldDB" id="Z9JM98"/>
<reference evidence="1 2" key="1">
    <citation type="journal article" date="2014" name="Genome Announc.">
        <title>Draft Genome Sequence of Xylella fastidiosa Pear Leaf Scorch Strain in Taiwan.</title>
        <authorList>
            <person name="Su C.C."/>
            <person name="Deng W.L."/>
            <person name="Jan F.J."/>
            <person name="Chang C.J."/>
            <person name="Huang H."/>
            <person name="Chen J."/>
        </authorList>
    </citation>
    <scope>NUCLEOTIDE SEQUENCE [LARGE SCALE GENOMIC DNA]</scope>
    <source>
        <strain evidence="1 2">PLS229</strain>
    </source>
</reference>
<gene>
    <name evidence="1" type="ORF">AF72_02510</name>
</gene>
<dbReference type="EMBL" id="JDSQ01000003">
    <property type="protein sequence ID" value="EWS79088.1"/>
    <property type="molecule type" value="Genomic_DNA"/>
</dbReference>
<dbReference type="STRING" id="1444770.AF72_02510"/>
<organism evidence="1 2">
    <name type="scientific">Xylella taiwanensis</name>
    <dbReference type="NCBI Taxonomy" id="1444770"/>
    <lineage>
        <taxon>Bacteria</taxon>
        <taxon>Pseudomonadati</taxon>
        <taxon>Pseudomonadota</taxon>
        <taxon>Gammaproteobacteria</taxon>
        <taxon>Lysobacterales</taxon>
        <taxon>Lysobacteraceae</taxon>
        <taxon>Xylella</taxon>
    </lineage>
</organism>
<evidence type="ECO:0000313" key="1">
    <source>
        <dbReference type="EMBL" id="EWS79088.1"/>
    </source>
</evidence>
<evidence type="ECO:0000313" key="2">
    <source>
        <dbReference type="Proteomes" id="UP000020406"/>
    </source>
</evidence>
<accession>Z9JM98</accession>